<dbReference type="OrthoDB" id="26872at2"/>
<feature type="domain" description="DUF305" evidence="3">
    <location>
        <begin position="60"/>
        <end position="200"/>
    </location>
</feature>
<feature type="region of interest" description="Disordered" evidence="1">
    <location>
        <begin position="198"/>
        <end position="227"/>
    </location>
</feature>
<dbReference type="InterPro" id="IPR012347">
    <property type="entry name" value="Ferritin-like"/>
</dbReference>
<dbReference type="Pfam" id="PF03713">
    <property type="entry name" value="DUF305"/>
    <property type="match status" value="1"/>
</dbReference>
<dbReference type="eggNOG" id="COG3544">
    <property type="taxonomic scope" value="Bacteria"/>
</dbReference>
<evidence type="ECO:0000256" key="1">
    <source>
        <dbReference type="SAM" id="MobiDB-lite"/>
    </source>
</evidence>
<accession>D7AVZ7</accession>
<organism evidence="4 5">
    <name type="scientific">Nocardiopsis dassonvillei (strain ATCC 23218 / DSM 43111 / CIP 107115 / JCM 7437 / KCTC 9190 / NBRC 14626 / NCTC 10488 / NRRL B-5397 / IMRU 509)</name>
    <name type="common">Actinomadura dassonvillei</name>
    <dbReference type="NCBI Taxonomy" id="446468"/>
    <lineage>
        <taxon>Bacteria</taxon>
        <taxon>Bacillati</taxon>
        <taxon>Actinomycetota</taxon>
        <taxon>Actinomycetes</taxon>
        <taxon>Streptosporangiales</taxon>
        <taxon>Nocardiopsidaceae</taxon>
        <taxon>Nocardiopsis</taxon>
    </lineage>
</organism>
<proteinExistence type="predicted"/>
<protein>
    <recommendedName>
        <fullName evidence="3">DUF305 domain-containing protein</fullName>
    </recommendedName>
</protein>
<feature type="chain" id="PRO_5003092506" description="DUF305 domain-containing protein" evidence="2">
    <location>
        <begin position="32"/>
        <end position="227"/>
    </location>
</feature>
<dbReference type="InterPro" id="IPR005183">
    <property type="entry name" value="DUF305_CopM-like"/>
</dbReference>
<feature type="compositionally biased region" description="Polar residues" evidence="1">
    <location>
        <begin position="39"/>
        <end position="51"/>
    </location>
</feature>
<dbReference type="KEGG" id="nda:Ndas_4268"/>
<evidence type="ECO:0000256" key="2">
    <source>
        <dbReference type="SAM" id="SignalP"/>
    </source>
</evidence>
<dbReference type="Proteomes" id="UP000002219">
    <property type="component" value="Chromosome 1"/>
</dbReference>
<name>D7AVZ7_NOCDD</name>
<feature type="signal peptide" evidence="2">
    <location>
        <begin position="1"/>
        <end position="31"/>
    </location>
</feature>
<dbReference type="PROSITE" id="PS51257">
    <property type="entry name" value="PROKAR_LIPOPROTEIN"/>
    <property type="match status" value="1"/>
</dbReference>
<evidence type="ECO:0000313" key="5">
    <source>
        <dbReference type="Proteomes" id="UP000002219"/>
    </source>
</evidence>
<feature type="compositionally biased region" description="Gly residues" evidence="1">
    <location>
        <begin position="201"/>
        <end position="217"/>
    </location>
</feature>
<evidence type="ECO:0000313" key="4">
    <source>
        <dbReference type="EMBL" id="ADH69657.1"/>
    </source>
</evidence>
<dbReference type="EMBL" id="CP002040">
    <property type="protein sequence ID" value="ADH69657.1"/>
    <property type="molecule type" value="Genomic_DNA"/>
</dbReference>
<evidence type="ECO:0000259" key="3">
    <source>
        <dbReference type="Pfam" id="PF03713"/>
    </source>
</evidence>
<dbReference type="STRING" id="446468.Ndas_4268"/>
<feature type="region of interest" description="Disordered" evidence="1">
    <location>
        <begin position="31"/>
        <end position="54"/>
    </location>
</feature>
<dbReference type="PANTHER" id="PTHR36933:SF1">
    <property type="entry name" value="SLL0788 PROTEIN"/>
    <property type="match status" value="1"/>
</dbReference>
<dbReference type="RefSeq" id="WP_013155264.1">
    <property type="nucleotide sequence ID" value="NC_014210.1"/>
</dbReference>
<sequence>MTTQFRTRAFPAAPAALAAALFLASCGGGEAPDPAPGSAEQSTAEQSTAEQPTAEFNDADVVFARMMIPHHEQAVEMSRLAEDRAGEEVAALAAEIEAAQGPEIEQLRGMLDAWGVEPEGDGEHHGMSGMMTEEQMAELERAEGEAFDTLFLELMIAHHRGAVRMAEDQLENGVDPEAGELAREVVDTQEAEIEEMEAMLGRGGGSGEDGTGQGGSGQDAEGDHGGH</sequence>
<dbReference type="HOGENOM" id="CLU_074343_1_1_11"/>
<dbReference type="PANTHER" id="PTHR36933">
    <property type="entry name" value="SLL0788 PROTEIN"/>
    <property type="match status" value="1"/>
</dbReference>
<dbReference type="Gene3D" id="1.20.1260.10">
    <property type="match status" value="1"/>
</dbReference>
<dbReference type="GeneID" id="91486806"/>
<keyword evidence="5" id="KW-1185">Reference proteome</keyword>
<keyword evidence="2" id="KW-0732">Signal</keyword>
<gene>
    <name evidence="4" type="ordered locus">Ndas_4268</name>
</gene>
<reference evidence="4 5" key="1">
    <citation type="journal article" date="2010" name="Stand. Genomic Sci.">
        <title>Complete genome sequence of Nocardiopsis dassonvillei type strain (IMRU 509).</title>
        <authorList>
            <person name="Sun H."/>
            <person name="Lapidus A."/>
            <person name="Nolan M."/>
            <person name="Lucas S."/>
            <person name="Del Rio T.G."/>
            <person name="Tice H."/>
            <person name="Cheng J.F."/>
            <person name="Tapia R."/>
            <person name="Han C."/>
            <person name="Goodwin L."/>
            <person name="Pitluck S."/>
            <person name="Pagani I."/>
            <person name="Ivanova N."/>
            <person name="Mavromatis K."/>
            <person name="Mikhailova N."/>
            <person name="Pati A."/>
            <person name="Chen A."/>
            <person name="Palaniappan K."/>
            <person name="Land M."/>
            <person name="Hauser L."/>
            <person name="Chang Y.J."/>
            <person name="Jeffries C.D."/>
            <person name="Djao O.D."/>
            <person name="Rohde M."/>
            <person name="Sikorski J."/>
            <person name="Goker M."/>
            <person name="Woyke T."/>
            <person name="Bristow J."/>
            <person name="Eisen J.A."/>
            <person name="Markowitz V."/>
            <person name="Hugenholtz P."/>
            <person name="Kyrpides N.C."/>
            <person name="Klenk H.P."/>
        </authorList>
    </citation>
    <scope>NUCLEOTIDE SEQUENCE [LARGE SCALE GENOMIC DNA]</scope>
    <source>
        <strain evidence="5">ATCC 23218 / DSM 43111 / CIP 107115 / JCM 7437 / KCTC 9190 / NBRC 14626 / NCTC 10488 / NRRL B-5397 / IMRU 509</strain>
    </source>
</reference>
<dbReference type="AlphaFoldDB" id="D7AVZ7"/>